<organism evidence="3 4">
    <name type="scientific">Sorghum bicolor</name>
    <name type="common">Sorghum</name>
    <name type="synonym">Sorghum vulgare</name>
    <dbReference type="NCBI Taxonomy" id="4558"/>
    <lineage>
        <taxon>Eukaryota</taxon>
        <taxon>Viridiplantae</taxon>
        <taxon>Streptophyta</taxon>
        <taxon>Embryophyta</taxon>
        <taxon>Tracheophyta</taxon>
        <taxon>Spermatophyta</taxon>
        <taxon>Magnoliopsida</taxon>
        <taxon>Liliopsida</taxon>
        <taxon>Poales</taxon>
        <taxon>Poaceae</taxon>
        <taxon>PACMAD clade</taxon>
        <taxon>Panicoideae</taxon>
        <taxon>Andropogonodae</taxon>
        <taxon>Andropogoneae</taxon>
        <taxon>Sorghinae</taxon>
        <taxon>Sorghum</taxon>
    </lineage>
</organism>
<evidence type="ECO:0000313" key="4">
    <source>
        <dbReference type="Proteomes" id="UP000000768"/>
    </source>
</evidence>
<protein>
    <recommendedName>
        <fullName evidence="2">F-box protein At3g26010-like beta-propeller domain-containing protein</fullName>
    </recommendedName>
</protein>
<keyword evidence="4" id="KW-1185">Reference proteome</keyword>
<dbReference type="AlphaFoldDB" id="A0A1W0VY41"/>
<evidence type="ECO:0000313" key="3">
    <source>
        <dbReference type="EMBL" id="OQU87031.1"/>
    </source>
</evidence>
<evidence type="ECO:0000259" key="2">
    <source>
        <dbReference type="Pfam" id="PF24750"/>
    </source>
</evidence>
<reference evidence="3 4" key="1">
    <citation type="journal article" date="2009" name="Nature">
        <title>The Sorghum bicolor genome and the diversification of grasses.</title>
        <authorList>
            <person name="Paterson A.H."/>
            <person name="Bowers J.E."/>
            <person name="Bruggmann R."/>
            <person name="Dubchak I."/>
            <person name="Grimwood J."/>
            <person name="Gundlach H."/>
            <person name="Haberer G."/>
            <person name="Hellsten U."/>
            <person name="Mitros T."/>
            <person name="Poliakov A."/>
            <person name="Schmutz J."/>
            <person name="Spannagl M."/>
            <person name="Tang H."/>
            <person name="Wang X."/>
            <person name="Wicker T."/>
            <person name="Bharti A.K."/>
            <person name="Chapman J."/>
            <person name="Feltus F.A."/>
            <person name="Gowik U."/>
            <person name="Grigoriev I.V."/>
            <person name="Lyons E."/>
            <person name="Maher C.A."/>
            <person name="Martis M."/>
            <person name="Narechania A."/>
            <person name="Otillar R.P."/>
            <person name="Penning B.W."/>
            <person name="Salamov A.A."/>
            <person name="Wang Y."/>
            <person name="Zhang L."/>
            <person name="Carpita N.C."/>
            <person name="Freeling M."/>
            <person name="Gingle A.R."/>
            <person name="Hash C.T."/>
            <person name="Keller B."/>
            <person name="Klein P."/>
            <person name="Kresovich S."/>
            <person name="McCann M.C."/>
            <person name="Ming R."/>
            <person name="Peterson D.G."/>
            <person name="Mehboob-ur-Rahman"/>
            <person name="Ware D."/>
            <person name="Westhoff P."/>
            <person name="Mayer K.F."/>
            <person name="Messing J."/>
            <person name="Rokhsar D.S."/>
        </authorList>
    </citation>
    <scope>NUCLEOTIDE SEQUENCE [LARGE SCALE GENOMIC DNA]</scope>
    <source>
        <strain evidence="4">cv. BTx623</strain>
    </source>
</reference>
<sequence length="360" mass="38621">MPGADLAFLPEASAEEKAYLLHVGRDPLHGIAVVHSAAGLLLCSRGHTRSVHYYICNPMTWQWVALPELPLPVCDQQCGLLTVATGEEDAAAAKGFQVVLVNNPGDWLKPGGQLDLRVFTSDTGQWETRQLPGRLIPSASEDYLYLPPILAQSGNSYWMSYSKDQAIAYNNAAGGGGATGSIRVIALPDGLVHGRWNRCIGERQGGGLRYVQSDLWVLEVWHSSSSQDQSGRDWTLVHRISVELLMERNPGAAAFLRDKNPSHWSYHHGKPVGIHPADDDVIFVSLPGAVFAYSIEHGTMNLQPRSPARAPAHPAARSSAPAPSPTDGWALPLRAAPNLLSESDGAAAATSASASEPRAP</sequence>
<evidence type="ECO:0000256" key="1">
    <source>
        <dbReference type="SAM" id="MobiDB-lite"/>
    </source>
</evidence>
<dbReference type="InterPro" id="IPR056592">
    <property type="entry name" value="Beta-prop_At3g26010-like"/>
</dbReference>
<dbReference type="PANTHER" id="PTHR35546:SF83">
    <property type="entry name" value="EXPRESSED PROTEIN"/>
    <property type="match status" value="1"/>
</dbReference>
<dbReference type="Pfam" id="PF24750">
    <property type="entry name" value="b-prop_At3g26010-like"/>
    <property type="match status" value="1"/>
</dbReference>
<reference evidence="4" key="2">
    <citation type="journal article" date="2018" name="Plant J.">
        <title>The Sorghum bicolor reference genome: improved assembly, gene annotations, a transcriptome atlas, and signatures of genome organization.</title>
        <authorList>
            <person name="McCormick R.F."/>
            <person name="Truong S.K."/>
            <person name="Sreedasyam A."/>
            <person name="Jenkins J."/>
            <person name="Shu S."/>
            <person name="Sims D."/>
            <person name="Kennedy M."/>
            <person name="Amirebrahimi M."/>
            <person name="Weers B.D."/>
            <person name="McKinley B."/>
            <person name="Mattison A."/>
            <person name="Morishige D.T."/>
            <person name="Grimwood J."/>
            <person name="Schmutz J."/>
            <person name="Mullet J.E."/>
        </authorList>
    </citation>
    <scope>NUCLEOTIDE SEQUENCE [LARGE SCALE GENOMIC DNA]</scope>
    <source>
        <strain evidence="4">cv. BTx623</strain>
    </source>
</reference>
<name>A0A1W0VY41_SORBI</name>
<dbReference type="Proteomes" id="UP000000768">
    <property type="component" value="Chromosome 3"/>
</dbReference>
<dbReference type="Gramene" id="OQU87031">
    <property type="protein sequence ID" value="OQU87031"/>
    <property type="gene ID" value="SORBI_3003G192900"/>
</dbReference>
<dbReference type="FunCoup" id="A0A1W0VY41">
    <property type="interactions" value="112"/>
</dbReference>
<feature type="region of interest" description="Disordered" evidence="1">
    <location>
        <begin position="302"/>
        <end position="360"/>
    </location>
</feature>
<feature type="domain" description="F-box protein At3g26010-like beta-propeller" evidence="2">
    <location>
        <begin position="19"/>
        <end position="283"/>
    </location>
</feature>
<feature type="compositionally biased region" description="Low complexity" evidence="1">
    <location>
        <begin position="304"/>
        <end position="321"/>
    </location>
</feature>
<dbReference type="PANTHER" id="PTHR35546">
    <property type="entry name" value="F-BOX PROTEIN INTERACTION DOMAIN PROTEIN-RELATED"/>
    <property type="match status" value="1"/>
</dbReference>
<dbReference type="InParanoid" id="A0A1W0VY41"/>
<accession>A0A1W0VY41</accession>
<gene>
    <name evidence="3" type="ORF">SORBI_3003G192900</name>
</gene>
<dbReference type="OMA" id="WAAMRIP"/>
<dbReference type="EMBL" id="CM000762">
    <property type="protein sequence ID" value="OQU87031.1"/>
    <property type="molecule type" value="Genomic_DNA"/>
</dbReference>
<dbReference type="InterPro" id="IPR055290">
    <property type="entry name" value="At3g26010-like"/>
</dbReference>
<feature type="compositionally biased region" description="Low complexity" evidence="1">
    <location>
        <begin position="341"/>
        <end position="360"/>
    </location>
</feature>
<proteinExistence type="predicted"/>